<evidence type="ECO:0000313" key="3">
    <source>
        <dbReference type="RefSeq" id="XP_008508674.2"/>
    </source>
</evidence>
<dbReference type="RefSeq" id="XP_008508674.2">
    <property type="nucleotide sequence ID" value="XM_008510452.2"/>
</dbReference>
<feature type="compositionally biased region" description="Basic and acidic residues" evidence="1">
    <location>
        <begin position="11"/>
        <end position="50"/>
    </location>
</feature>
<organism evidence="2 3">
    <name type="scientific">Equus przewalskii</name>
    <name type="common">Przewalski's horse</name>
    <name type="synonym">Equus caballus przewalskii</name>
    <dbReference type="NCBI Taxonomy" id="9798"/>
    <lineage>
        <taxon>Eukaryota</taxon>
        <taxon>Metazoa</taxon>
        <taxon>Chordata</taxon>
        <taxon>Craniata</taxon>
        <taxon>Vertebrata</taxon>
        <taxon>Euteleostomi</taxon>
        <taxon>Mammalia</taxon>
        <taxon>Eutheria</taxon>
        <taxon>Laurasiatheria</taxon>
        <taxon>Perissodactyla</taxon>
        <taxon>Equidae</taxon>
        <taxon>Equus</taxon>
    </lineage>
</organism>
<reference evidence="3" key="1">
    <citation type="submission" date="2025-08" db="UniProtKB">
        <authorList>
            <consortium name="RefSeq"/>
        </authorList>
    </citation>
    <scope>IDENTIFICATION</scope>
    <source>
        <tissue evidence="3">Blood</tissue>
    </source>
</reference>
<dbReference type="GeneID" id="103543586"/>
<keyword evidence="2" id="KW-1185">Reference proteome</keyword>
<feature type="compositionally biased region" description="Basic and acidic residues" evidence="1">
    <location>
        <begin position="92"/>
        <end position="106"/>
    </location>
</feature>
<evidence type="ECO:0000256" key="1">
    <source>
        <dbReference type="SAM" id="MobiDB-lite"/>
    </source>
</evidence>
<feature type="region of interest" description="Disordered" evidence="1">
    <location>
        <begin position="1"/>
        <end position="187"/>
    </location>
</feature>
<feature type="compositionally biased region" description="Basic and acidic residues" evidence="1">
    <location>
        <begin position="115"/>
        <end position="124"/>
    </location>
</feature>
<gene>
    <name evidence="3" type="primary">LOC103543586</name>
</gene>
<evidence type="ECO:0000313" key="2">
    <source>
        <dbReference type="Proteomes" id="UP001652662"/>
    </source>
</evidence>
<proteinExistence type="predicted"/>
<name>A0ABM2EDE3_EQUPR</name>
<protein>
    <submittedName>
        <fullName evidence="3">Serine/arginine repetitive matrix protein 3-like</fullName>
    </submittedName>
</protein>
<accession>A0ABM2EDE3</accession>
<dbReference type="Proteomes" id="UP001652662">
    <property type="component" value="Chromosome 26"/>
</dbReference>
<feature type="compositionally biased region" description="Basic and acidic residues" evidence="1">
    <location>
        <begin position="59"/>
        <end position="86"/>
    </location>
</feature>
<sequence length="272" mass="28804">MEGATRGSRPGQEHPGRQGPSHREDPGTDSKGHLPFQGKEEHRHPSERRATKGILETAEGSHSREGIAKRSLRAEGSRLKRGRSPEGPRGSRHQENGHRRGEEKVRGRPSPAKGRPKDKADPSRAGRQGRGGSAHTALQLKNRRTLPGSPERTAGGGLRQDRREAGPASPKRRHHLSPEARAPLSGPLSRLFNHVGALDVALGELRAPGGAFLPLPARGPQPAASQRAWLAWQLTQAGATLHGAGAALDALLAAAPPRPACPQPSLPAAPGQ</sequence>